<dbReference type="SUPFAM" id="SSF57756">
    <property type="entry name" value="Retrovirus zinc finger-like domains"/>
    <property type="match status" value="1"/>
</dbReference>
<keyword evidence="4 7" id="KW-0539">Nucleus</keyword>
<dbReference type="PANTHER" id="PTHR13220">
    <property type="entry name" value="TIMELESS INTERACTING-RELATED"/>
    <property type="match status" value="1"/>
</dbReference>
<evidence type="ECO:0000256" key="7">
    <source>
        <dbReference type="RuleBase" id="RU366049"/>
    </source>
</evidence>
<feature type="compositionally biased region" description="Polar residues" evidence="8">
    <location>
        <begin position="182"/>
        <end position="194"/>
    </location>
</feature>
<sequence length="418" mass="45931">MNVVGSQIPEGSSSQNPKPKAKGCFKCGKSGHWSRDCTADPSTFIKTPFPESTGMGEDESKSEKPLPKPKKKRPKLQLEDILDEKGIPRVYKTLPTSFRAVYRGRGHEAGDLRRLLDLYKRWHRGFAPFLDFDTFINRMETFGTTKKVQVCLDQLRVQHVHGINPWDLIEPEEADAGGSEQAEVQTEQTASGPNQHAGPEGDDEEGFLRQLEMDDEEEELLGAMEQQVNIVTTSTTITSTQQQRMEENKRRALERLAARKAAAAEAEQSAEPSASPADAAGRGPLDSLPAVEESLITPDAAGHKTASGSEQAIAQDSDDEELEFLRNIEQDDEDNVVVEEDLLQDMAEGAPEGNAMDDGTIEDHLEEEDALLQEMIAHSEDEADNAPGDKAGEVVGKDGASPLKRPRRAMVLSDDEED</sequence>
<dbReference type="GO" id="GO:0043111">
    <property type="term" value="P:replication fork arrest"/>
    <property type="evidence" value="ECO:0007669"/>
    <property type="project" value="TreeGrafter"/>
</dbReference>
<dbReference type="GO" id="GO:0031297">
    <property type="term" value="P:replication fork processing"/>
    <property type="evidence" value="ECO:0007669"/>
    <property type="project" value="UniProtKB-UniRule"/>
</dbReference>
<proteinExistence type="inferred from homology"/>
<dbReference type="GO" id="GO:0000076">
    <property type="term" value="P:DNA replication checkpoint signaling"/>
    <property type="evidence" value="ECO:0007669"/>
    <property type="project" value="UniProtKB-UniRule"/>
</dbReference>
<evidence type="ECO:0000256" key="5">
    <source>
        <dbReference type="ARBA" id="ARBA00023306"/>
    </source>
</evidence>
<feature type="region of interest" description="Disordered" evidence="8">
    <location>
        <begin position="376"/>
        <end position="418"/>
    </location>
</feature>
<evidence type="ECO:0000313" key="11">
    <source>
        <dbReference type="Proteomes" id="UP001190700"/>
    </source>
</evidence>
<dbReference type="EMBL" id="LGRX02029888">
    <property type="protein sequence ID" value="KAK3246359.1"/>
    <property type="molecule type" value="Genomic_DNA"/>
</dbReference>
<dbReference type="Gene3D" id="4.10.60.10">
    <property type="entry name" value="Zinc finger, CCHC-type"/>
    <property type="match status" value="1"/>
</dbReference>
<organism evidence="10 11">
    <name type="scientific">Cymbomonas tetramitiformis</name>
    <dbReference type="NCBI Taxonomy" id="36881"/>
    <lineage>
        <taxon>Eukaryota</taxon>
        <taxon>Viridiplantae</taxon>
        <taxon>Chlorophyta</taxon>
        <taxon>Pyramimonadophyceae</taxon>
        <taxon>Pyramimonadales</taxon>
        <taxon>Pyramimonadaceae</taxon>
        <taxon>Cymbomonas</taxon>
    </lineage>
</organism>
<feature type="domain" description="CCHC-type" evidence="9">
    <location>
        <begin position="24"/>
        <end position="37"/>
    </location>
</feature>
<comment type="similarity">
    <text evidence="2 7">Belongs to the CSM3 family.</text>
</comment>
<evidence type="ECO:0000256" key="2">
    <source>
        <dbReference type="ARBA" id="ARBA00006075"/>
    </source>
</evidence>
<keyword evidence="5 7" id="KW-0131">Cell cycle</keyword>
<dbReference type="InterPro" id="IPR036875">
    <property type="entry name" value="Znf_CCHC_sf"/>
</dbReference>
<dbReference type="Pfam" id="PF00098">
    <property type="entry name" value="zf-CCHC"/>
    <property type="match status" value="1"/>
</dbReference>
<evidence type="ECO:0000256" key="6">
    <source>
        <dbReference type="PROSITE-ProRule" id="PRU00047"/>
    </source>
</evidence>
<evidence type="ECO:0000259" key="9">
    <source>
        <dbReference type="PROSITE" id="PS50158"/>
    </source>
</evidence>
<evidence type="ECO:0000313" key="10">
    <source>
        <dbReference type="EMBL" id="KAK3246359.1"/>
    </source>
</evidence>
<dbReference type="GO" id="GO:0008270">
    <property type="term" value="F:zinc ion binding"/>
    <property type="evidence" value="ECO:0007669"/>
    <property type="project" value="UniProtKB-KW"/>
</dbReference>
<comment type="subcellular location">
    <subcellularLocation>
        <location evidence="1 7">Nucleus</location>
    </subcellularLocation>
</comment>
<dbReference type="InterPro" id="IPR040038">
    <property type="entry name" value="TIPIN/Csm3/Swi3"/>
</dbReference>
<evidence type="ECO:0000256" key="1">
    <source>
        <dbReference type="ARBA" id="ARBA00004123"/>
    </source>
</evidence>
<evidence type="ECO:0000256" key="4">
    <source>
        <dbReference type="ARBA" id="ARBA00023242"/>
    </source>
</evidence>
<dbReference type="PROSITE" id="PS50158">
    <property type="entry name" value="ZF_CCHC"/>
    <property type="match status" value="1"/>
</dbReference>
<dbReference type="AlphaFoldDB" id="A0AAE0C224"/>
<feature type="region of interest" description="Disordered" evidence="8">
    <location>
        <begin position="1"/>
        <end position="76"/>
    </location>
</feature>
<keyword evidence="3 7" id="KW-0227">DNA damage</keyword>
<feature type="compositionally biased region" description="Low complexity" evidence="8">
    <location>
        <begin position="259"/>
        <end position="280"/>
    </location>
</feature>
<dbReference type="SMART" id="SM00343">
    <property type="entry name" value="ZnF_C2HC"/>
    <property type="match status" value="1"/>
</dbReference>
<dbReference type="InterPro" id="IPR001878">
    <property type="entry name" value="Znf_CCHC"/>
</dbReference>
<dbReference type="GO" id="GO:0003677">
    <property type="term" value="F:DNA binding"/>
    <property type="evidence" value="ECO:0007669"/>
    <property type="project" value="TreeGrafter"/>
</dbReference>
<feature type="region of interest" description="Disordered" evidence="8">
    <location>
        <begin position="174"/>
        <end position="204"/>
    </location>
</feature>
<dbReference type="InterPro" id="IPR012923">
    <property type="entry name" value="Csm3"/>
</dbReference>
<keyword evidence="6" id="KW-0479">Metal-binding</keyword>
<comment type="function">
    <text evidence="7">Plays an important role in the control of DNA replication and the maintenance of replication fork stability.</text>
</comment>
<dbReference type="GO" id="GO:0006974">
    <property type="term" value="P:DNA damage response"/>
    <property type="evidence" value="ECO:0007669"/>
    <property type="project" value="UniProtKB-KW"/>
</dbReference>
<keyword evidence="11" id="KW-1185">Reference proteome</keyword>
<keyword evidence="6" id="KW-0862">Zinc</keyword>
<evidence type="ECO:0000256" key="3">
    <source>
        <dbReference type="ARBA" id="ARBA00022763"/>
    </source>
</evidence>
<dbReference type="PANTHER" id="PTHR13220:SF11">
    <property type="entry name" value="TIMELESS-INTERACTING PROTEIN"/>
    <property type="match status" value="1"/>
</dbReference>
<comment type="caution">
    <text evidence="10">The sequence shown here is derived from an EMBL/GenBank/DDBJ whole genome shotgun (WGS) entry which is preliminary data.</text>
</comment>
<feature type="region of interest" description="Disordered" evidence="8">
    <location>
        <begin position="256"/>
        <end position="335"/>
    </location>
</feature>
<accession>A0AAE0C224</accession>
<name>A0AAE0C224_9CHLO</name>
<dbReference type="GO" id="GO:0031298">
    <property type="term" value="C:replication fork protection complex"/>
    <property type="evidence" value="ECO:0007669"/>
    <property type="project" value="TreeGrafter"/>
</dbReference>
<dbReference type="Pfam" id="PF07962">
    <property type="entry name" value="Swi3"/>
    <property type="match status" value="1"/>
</dbReference>
<keyword evidence="6" id="KW-0863">Zinc-finger</keyword>
<evidence type="ECO:0000256" key="8">
    <source>
        <dbReference type="SAM" id="MobiDB-lite"/>
    </source>
</evidence>
<reference evidence="10 11" key="1">
    <citation type="journal article" date="2015" name="Genome Biol. Evol.">
        <title>Comparative Genomics of a Bacterivorous Green Alga Reveals Evolutionary Causalities and Consequences of Phago-Mixotrophic Mode of Nutrition.</title>
        <authorList>
            <person name="Burns J.A."/>
            <person name="Paasch A."/>
            <person name="Narechania A."/>
            <person name="Kim E."/>
        </authorList>
    </citation>
    <scope>NUCLEOTIDE SEQUENCE [LARGE SCALE GENOMIC DNA]</scope>
    <source>
        <strain evidence="10 11">PLY_AMNH</strain>
    </source>
</reference>
<dbReference type="Proteomes" id="UP001190700">
    <property type="component" value="Unassembled WGS sequence"/>
</dbReference>
<gene>
    <name evidence="10" type="ORF">CYMTET_44096</name>
</gene>
<protein>
    <recommendedName>
        <fullName evidence="9">CCHC-type domain-containing protein</fullName>
    </recommendedName>
</protein>